<evidence type="ECO:0000313" key="2">
    <source>
        <dbReference type="EMBL" id="MFE3868957.1"/>
    </source>
</evidence>
<keyword evidence="1" id="KW-0812">Transmembrane</keyword>
<evidence type="ECO:0000313" key="3">
    <source>
        <dbReference type="Proteomes" id="UP001600109"/>
    </source>
</evidence>
<keyword evidence="1" id="KW-0472">Membrane</keyword>
<organism evidence="2 3">
    <name type="scientific">Flavobacterium xylosi</name>
    <dbReference type="NCBI Taxonomy" id="3230415"/>
    <lineage>
        <taxon>Bacteria</taxon>
        <taxon>Pseudomonadati</taxon>
        <taxon>Bacteroidota</taxon>
        <taxon>Flavobacteriia</taxon>
        <taxon>Flavobacteriales</taxon>
        <taxon>Flavobacteriaceae</taxon>
        <taxon>Flavobacterium</taxon>
    </lineage>
</organism>
<keyword evidence="3" id="KW-1185">Reference proteome</keyword>
<reference evidence="2 3" key="1">
    <citation type="submission" date="2024-06" db="EMBL/GenBank/DDBJ databases">
        <title>Flavobacterium spp. isolated from glacier.</title>
        <authorList>
            <person name="Han D."/>
        </authorList>
    </citation>
    <scope>NUCLEOTIDE SEQUENCE [LARGE SCALE GENOMIC DNA]</scope>
    <source>
        <strain evidence="2 3">LS2P90</strain>
    </source>
</reference>
<sequence length="52" mass="5708">MNSVNKSISVFGLYSLFMGTALLFLADIVLPIVGLPISKEPWLHLLGYVLIC</sequence>
<dbReference type="RefSeq" id="WP_379855568.1">
    <property type="nucleotide sequence ID" value="NZ_JBHZPZ010000016.1"/>
</dbReference>
<dbReference type="EMBL" id="JBHZPZ010000016">
    <property type="protein sequence ID" value="MFE3868957.1"/>
    <property type="molecule type" value="Genomic_DNA"/>
</dbReference>
<protein>
    <submittedName>
        <fullName evidence="2">Uncharacterized protein</fullName>
    </submittedName>
</protein>
<feature type="transmembrane region" description="Helical" evidence="1">
    <location>
        <begin position="12"/>
        <end position="37"/>
    </location>
</feature>
<dbReference type="Proteomes" id="UP001600109">
    <property type="component" value="Unassembled WGS sequence"/>
</dbReference>
<comment type="caution">
    <text evidence="2">The sequence shown here is derived from an EMBL/GenBank/DDBJ whole genome shotgun (WGS) entry which is preliminary data.</text>
</comment>
<keyword evidence="1" id="KW-1133">Transmembrane helix</keyword>
<gene>
    <name evidence="2" type="ORF">ACFX5E_12875</name>
</gene>
<evidence type="ECO:0000256" key="1">
    <source>
        <dbReference type="SAM" id="Phobius"/>
    </source>
</evidence>
<name>A0ABW6HY62_9FLAO</name>
<accession>A0ABW6HY62</accession>
<proteinExistence type="predicted"/>